<evidence type="ECO:0000259" key="8">
    <source>
        <dbReference type="PROSITE" id="PS51382"/>
    </source>
</evidence>
<comment type="subcellular location">
    <subcellularLocation>
        <location evidence="1">Vacuole membrane</location>
        <topology evidence="1">Multi-pass membrane protein</topology>
    </subcellularLocation>
</comment>
<evidence type="ECO:0000256" key="4">
    <source>
        <dbReference type="ARBA" id="ARBA00022989"/>
    </source>
</evidence>
<evidence type="ECO:0000256" key="2">
    <source>
        <dbReference type="ARBA" id="ARBA00022554"/>
    </source>
</evidence>
<keyword evidence="10" id="KW-1185">Reference proteome</keyword>
<gene>
    <name evidence="9" type="ORF">B0T10DRAFT_540130</name>
</gene>
<name>A0A9P8VXL6_9HYPO</name>
<keyword evidence="4 7" id="KW-1133">Transmembrane helix</keyword>
<keyword evidence="5 7" id="KW-0472">Membrane</keyword>
<dbReference type="CDD" id="cd14474">
    <property type="entry name" value="SPX_YDR089W"/>
    <property type="match status" value="1"/>
</dbReference>
<proteinExistence type="predicted"/>
<dbReference type="GO" id="GO:0000329">
    <property type="term" value="C:fungal-type vacuole membrane"/>
    <property type="evidence" value="ECO:0007669"/>
    <property type="project" value="TreeGrafter"/>
</dbReference>
<protein>
    <recommendedName>
        <fullName evidence="8">SPX domain-containing protein</fullName>
    </recommendedName>
</protein>
<dbReference type="GO" id="GO:0033254">
    <property type="term" value="C:vacuolar transporter chaperone complex"/>
    <property type="evidence" value="ECO:0007669"/>
    <property type="project" value="TreeGrafter"/>
</dbReference>
<evidence type="ECO:0000313" key="9">
    <source>
        <dbReference type="EMBL" id="KAH6883539.1"/>
    </source>
</evidence>
<evidence type="ECO:0000256" key="1">
    <source>
        <dbReference type="ARBA" id="ARBA00004128"/>
    </source>
</evidence>
<accession>A0A9P8VXL6</accession>
<dbReference type="PANTHER" id="PTHR46140:SF1">
    <property type="entry name" value="VACUOLAR TRANSPORTER CHAPERONE COMPLEX SUBUNIT 4-RELATED"/>
    <property type="match status" value="1"/>
</dbReference>
<dbReference type="GO" id="GO:0007034">
    <property type="term" value="P:vacuolar transport"/>
    <property type="evidence" value="ECO:0007669"/>
    <property type="project" value="TreeGrafter"/>
</dbReference>
<evidence type="ECO:0000313" key="10">
    <source>
        <dbReference type="Proteomes" id="UP000777438"/>
    </source>
</evidence>
<feature type="transmembrane region" description="Helical" evidence="7">
    <location>
        <begin position="411"/>
        <end position="431"/>
    </location>
</feature>
<feature type="region of interest" description="Disordered" evidence="6">
    <location>
        <begin position="199"/>
        <end position="225"/>
    </location>
</feature>
<organism evidence="9 10">
    <name type="scientific">Thelonectria olida</name>
    <dbReference type="NCBI Taxonomy" id="1576542"/>
    <lineage>
        <taxon>Eukaryota</taxon>
        <taxon>Fungi</taxon>
        <taxon>Dikarya</taxon>
        <taxon>Ascomycota</taxon>
        <taxon>Pezizomycotina</taxon>
        <taxon>Sordariomycetes</taxon>
        <taxon>Hypocreomycetidae</taxon>
        <taxon>Hypocreales</taxon>
        <taxon>Nectriaceae</taxon>
        <taxon>Thelonectria</taxon>
    </lineage>
</organism>
<dbReference type="PANTHER" id="PTHR46140">
    <property type="entry name" value="VACUOLAR TRANSPORTER CHAPERONE 1-RELATED"/>
    <property type="match status" value="1"/>
</dbReference>
<evidence type="ECO:0000256" key="5">
    <source>
        <dbReference type="ARBA" id="ARBA00023136"/>
    </source>
</evidence>
<evidence type="ECO:0000256" key="6">
    <source>
        <dbReference type="SAM" id="MobiDB-lite"/>
    </source>
</evidence>
<dbReference type="GO" id="GO:0016237">
    <property type="term" value="P:microautophagy"/>
    <property type="evidence" value="ECO:0007669"/>
    <property type="project" value="TreeGrafter"/>
</dbReference>
<dbReference type="PROSITE" id="PS51382">
    <property type="entry name" value="SPX"/>
    <property type="match status" value="1"/>
</dbReference>
<feature type="domain" description="SPX" evidence="8">
    <location>
        <begin position="1"/>
        <end position="163"/>
    </location>
</feature>
<dbReference type="OrthoDB" id="5588846at2759"/>
<dbReference type="EMBL" id="JAGPYM010000023">
    <property type="protein sequence ID" value="KAH6883539.1"/>
    <property type="molecule type" value="Genomic_DNA"/>
</dbReference>
<dbReference type="Proteomes" id="UP000777438">
    <property type="component" value="Unassembled WGS sequence"/>
</dbReference>
<reference evidence="9 10" key="1">
    <citation type="journal article" date="2021" name="Nat. Commun.">
        <title>Genetic determinants of endophytism in the Arabidopsis root mycobiome.</title>
        <authorList>
            <person name="Mesny F."/>
            <person name="Miyauchi S."/>
            <person name="Thiergart T."/>
            <person name="Pickel B."/>
            <person name="Atanasova L."/>
            <person name="Karlsson M."/>
            <person name="Huettel B."/>
            <person name="Barry K.W."/>
            <person name="Haridas S."/>
            <person name="Chen C."/>
            <person name="Bauer D."/>
            <person name="Andreopoulos W."/>
            <person name="Pangilinan J."/>
            <person name="LaButti K."/>
            <person name="Riley R."/>
            <person name="Lipzen A."/>
            <person name="Clum A."/>
            <person name="Drula E."/>
            <person name="Henrissat B."/>
            <person name="Kohler A."/>
            <person name="Grigoriev I.V."/>
            <person name="Martin F.M."/>
            <person name="Hacquard S."/>
        </authorList>
    </citation>
    <scope>NUCLEOTIDE SEQUENCE [LARGE SCALE GENOMIC DNA]</scope>
    <source>
        <strain evidence="9 10">MPI-CAGE-CH-0241</strain>
    </source>
</reference>
<dbReference type="GO" id="GO:0042144">
    <property type="term" value="P:vacuole fusion, non-autophagic"/>
    <property type="evidence" value="ECO:0007669"/>
    <property type="project" value="TreeGrafter"/>
</dbReference>
<feature type="compositionally biased region" description="Low complexity" evidence="6">
    <location>
        <begin position="199"/>
        <end position="208"/>
    </location>
</feature>
<feature type="transmembrane region" description="Helical" evidence="7">
    <location>
        <begin position="377"/>
        <end position="399"/>
    </location>
</feature>
<keyword evidence="3 7" id="KW-0812">Transmembrane</keyword>
<dbReference type="GO" id="GO:0006799">
    <property type="term" value="P:polyphosphate biosynthetic process"/>
    <property type="evidence" value="ECO:0007669"/>
    <property type="project" value="UniProtKB-ARBA"/>
</dbReference>
<evidence type="ECO:0000256" key="7">
    <source>
        <dbReference type="SAM" id="Phobius"/>
    </source>
</evidence>
<dbReference type="InterPro" id="IPR051572">
    <property type="entry name" value="VTC_Complex_Subunit"/>
</dbReference>
<dbReference type="InterPro" id="IPR004331">
    <property type="entry name" value="SPX_dom"/>
</dbReference>
<keyword evidence="2" id="KW-0926">Vacuole</keyword>
<feature type="transmembrane region" description="Helical" evidence="7">
    <location>
        <begin position="341"/>
        <end position="365"/>
    </location>
</feature>
<evidence type="ECO:0000256" key="3">
    <source>
        <dbReference type="ARBA" id="ARBA00022692"/>
    </source>
</evidence>
<comment type="caution">
    <text evidence="9">The sequence shown here is derived from an EMBL/GenBank/DDBJ whole genome shotgun (WGS) entry which is preliminary data.</text>
</comment>
<dbReference type="AlphaFoldDB" id="A0A9P8VXL6"/>
<sequence length="450" mass="50705">MKYGQRLERESVPEWSLHNLDYNSLKHEIKNHTTRDQATAMAIPGQQDTTLRKFEDSLYKELCRQHDRLDLFVASKADEISRHLDHLSKNIHRWISKSQDQLSVDTSLKSQRRFANYERELGRCGRDVQSLSRFATAQVVGFRKIIKKYRKWTGSTTLGSRFSENVLSDPKSFTRRDLTALHTRYDEISFTLHSSAPIMSEPSSPESIQLPFSDPAWSRRRNGPPPMAEQAEYWNEYEDGSECGSLNDEYVIYLPGLDYAQGILRIPIEKVRTWLKLNKAADRQPLLPANGLSIGNSSAVVNNSLDVEQCASPEGYPSSAYAAHYAIPGLGHQVNHYLESVLFWGTISCFILSFSLLAIGGILFFTGKHKLHVEVDVGVTVGVVASLVSACSALGITLYRRDPLPLSYRLMVWSTFAALCLLNGMLLVLLVGNTPWRSSLEELFSFIVPG</sequence>